<feature type="compositionally biased region" description="Polar residues" evidence="1">
    <location>
        <begin position="130"/>
        <end position="144"/>
    </location>
</feature>
<feature type="region of interest" description="Disordered" evidence="1">
    <location>
        <begin position="107"/>
        <end position="144"/>
    </location>
</feature>
<reference evidence="2 3" key="1">
    <citation type="submission" date="2019-03" db="EMBL/GenBank/DDBJ databases">
        <title>First draft genome of Liparis tanakae, snailfish: a comprehensive survey of snailfish specific genes.</title>
        <authorList>
            <person name="Kim W."/>
            <person name="Song I."/>
            <person name="Jeong J.-H."/>
            <person name="Kim D."/>
            <person name="Kim S."/>
            <person name="Ryu S."/>
            <person name="Song J.Y."/>
            <person name="Lee S.K."/>
        </authorList>
    </citation>
    <scope>NUCLEOTIDE SEQUENCE [LARGE SCALE GENOMIC DNA]</scope>
    <source>
        <tissue evidence="2">Muscle</tissue>
    </source>
</reference>
<protein>
    <submittedName>
        <fullName evidence="2">Uncharacterized protein</fullName>
    </submittedName>
</protein>
<evidence type="ECO:0000313" key="2">
    <source>
        <dbReference type="EMBL" id="TNN87291.1"/>
    </source>
</evidence>
<organism evidence="2 3">
    <name type="scientific">Liparis tanakae</name>
    <name type="common">Tanaka's snailfish</name>
    <dbReference type="NCBI Taxonomy" id="230148"/>
    <lineage>
        <taxon>Eukaryota</taxon>
        <taxon>Metazoa</taxon>
        <taxon>Chordata</taxon>
        <taxon>Craniata</taxon>
        <taxon>Vertebrata</taxon>
        <taxon>Euteleostomi</taxon>
        <taxon>Actinopterygii</taxon>
        <taxon>Neopterygii</taxon>
        <taxon>Teleostei</taxon>
        <taxon>Neoteleostei</taxon>
        <taxon>Acanthomorphata</taxon>
        <taxon>Eupercaria</taxon>
        <taxon>Perciformes</taxon>
        <taxon>Cottioidei</taxon>
        <taxon>Cottales</taxon>
        <taxon>Liparidae</taxon>
        <taxon>Liparis</taxon>
    </lineage>
</organism>
<feature type="compositionally biased region" description="Acidic residues" evidence="1">
    <location>
        <begin position="114"/>
        <end position="129"/>
    </location>
</feature>
<dbReference type="AlphaFoldDB" id="A0A4Z2JBC2"/>
<dbReference type="EMBL" id="SRLO01000011">
    <property type="protein sequence ID" value="TNN87291.1"/>
    <property type="molecule type" value="Genomic_DNA"/>
</dbReference>
<comment type="caution">
    <text evidence="2">The sequence shown here is derived from an EMBL/GenBank/DDBJ whole genome shotgun (WGS) entry which is preliminary data.</text>
</comment>
<dbReference type="Proteomes" id="UP000314294">
    <property type="component" value="Unassembled WGS sequence"/>
</dbReference>
<proteinExistence type="predicted"/>
<keyword evidence="3" id="KW-1185">Reference proteome</keyword>
<accession>A0A4Z2JBC2</accession>
<gene>
    <name evidence="2" type="ORF">EYF80_002493</name>
</gene>
<evidence type="ECO:0000313" key="3">
    <source>
        <dbReference type="Proteomes" id="UP000314294"/>
    </source>
</evidence>
<evidence type="ECO:0000256" key="1">
    <source>
        <dbReference type="SAM" id="MobiDB-lite"/>
    </source>
</evidence>
<name>A0A4Z2JBC2_9TELE</name>
<sequence length="144" mass="16276">MQPVKCSSVVGLEELPPRYAPHILSIFQLSRGGECVARNKSKSRGQWGLRYQRVRVNGSPCHMAATVMIQEIWREEYVESNLQTRLQLFTGGLSNVQVHCSCTGSQSHNITREGEEEEEEEEEGEEEEVLQSNCILTTTADYTN</sequence>